<reference evidence="11" key="1">
    <citation type="submission" date="2017-10" db="EMBL/GenBank/DDBJ databases">
        <title>Transcriptome Assembly of Sugarcane Aphid Adults.</title>
        <authorList>
            <person name="Scully E.D."/>
            <person name="Palmer N.A."/>
            <person name="Geib S.M."/>
            <person name="Sarath G."/>
            <person name="Sattler S.E."/>
        </authorList>
    </citation>
    <scope>NUCLEOTIDE SEQUENCE</scope>
    <source>
        <tissue evidence="11">Whole body</tissue>
    </source>
</reference>
<dbReference type="Pfam" id="PF00083">
    <property type="entry name" value="Sugar_tr"/>
    <property type="match status" value="1"/>
</dbReference>
<dbReference type="InterPro" id="IPR044775">
    <property type="entry name" value="MFS_ERD6/Tret1-like"/>
</dbReference>
<dbReference type="InterPro" id="IPR005828">
    <property type="entry name" value="MFS_sugar_transport-like"/>
</dbReference>
<dbReference type="SUPFAM" id="SSF103473">
    <property type="entry name" value="MFS general substrate transporter"/>
    <property type="match status" value="1"/>
</dbReference>
<dbReference type="InterPro" id="IPR050549">
    <property type="entry name" value="MFS_Trehalose_Transporter"/>
</dbReference>
<evidence type="ECO:0000256" key="8">
    <source>
        <dbReference type="RuleBase" id="RU003346"/>
    </source>
</evidence>
<dbReference type="PANTHER" id="PTHR48021">
    <property type="match status" value="1"/>
</dbReference>
<dbReference type="PRINTS" id="PR00171">
    <property type="entry name" value="SUGRTRNSPORT"/>
</dbReference>
<dbReference type="CDD" id="cd17358">
    <property type="entry name" value="MFS_GLUT6_8_Class3_like"/>
    <property type="match status" value="1"/>
</dbReference>
<keyword evidence="4 9" id="KW-1133">Transmembrane helix</keyword>
<evidence type="ECO:0000256" key="5">
    <source>
        <dbReference type="ARBA" id="ARBA00023136"/>
    </source>
</evidence>
<dbReference type="GO" id="GO:0051119">
    <property type="term" value="F:sugar transmembrane transporter activity"/>
    <property type="evidence" value="ECO:0007669"/>
    <property type="project" value="InterPro"/>
</dbReference>
<proteinExistence type="inferred from homology"/>
<feature type="transmembrane region" description="Helical" evidence="9">
    <location>
        <begin position="316"/>
        <end position="336"/>
    </location>
</feature>
<name>A0A2H8TVT6_9HEMI</name>
<gene>
    <name evidence="11" type="primary">Tret1_99</name>
</gene>
<feature type="transmembrane region" description="Helical" evidence="9">
    <location>
        <begin position="387"/>
        <end position="406"/>
    </location>
</feature>
<keyword evidence="8" id="KW-0813">Transport</keyword>
<dbReference type="NCBIfam" id="TIGR00879">
    <property type="entry name" value="SP"/>
    <property type="match status" value="1"/>
</dbReference>
<keyword evidence="3 9" id="KW-0812">Transmembrane</keyword>
<dbReference type="OrthoDB" id="4142200at2759"/>
<dbReference type="GO" id="GO:0005886">
    <property type="term" value="C:plasma membrane"/>
    <property type="evidence" value="ECO:0007669"/>
    <property type="project" value="UniProtKB-SubCell"/>
</dbReference>
<evidence type="ECO:0000256" key="9">
    <source>
        <dbReference type="SAM" id="Phobius"/>
    </source>
</evidence>
<evidence type="ECO:0000256" key="6">
    <source>
        <dbReference type="ARBA" id="ARBA00023180"/>
    </source>
</evidence>
<evidence type="ECO:0000256" key="2">
    <source>
        <dbReference type="ARBA" id="ARBA00022475"/>
    </source>
</evidence>
<feature type="transmembrane region" description="Helical" evidence="9">
    <location>
        <begin position="284"/>
        <end position="304"/>
    </location>
</feature>
<evidence type="ECO:0000259" key="10">
    <source>
        <dbReference type="PROSITE" id="PS50850"/>
    </source>
</evidence>
<organism evidence="11">
    <name type="scientific">Melanaphis sacchari</name>
    <dbReference type="NCBI Taxonomy" id="742174"/>
    <lineage>
        <taxon>Eukaryota</taxon>
        <taxon>Metazoa</taxon>
        <taxon>Ecdysozoa</taxon>
        <taxon>Arthropoda</taxon>
        <taxon>Hexapoda</taxon>
        <taxon>Insecta</taxon>
        <taxon>Pterygota</taxon>
        <taxon>Neoptera</taxon>
        <taxon>Paraneoptera</taxon>
        <taxon>Hemiptera</taxon>
        <taxon>Sternorrhyncha</taxon>
        <taxon>Aphidomorpha</taxon>
        <taxon>Aphidoidea</taxon>
        <taxon>Aphididae</taxon>
        <taxon>Aphidini</taxon>
        <taxon>Melanaphis</taxon>
    </lineage>
</organism>
<evidence type="ECO:0000256" key="3">
    <source>
        <dbReference type="ARBA" id="ARBA00022692"/>
    </source>
</evidence>
<keyword evidence="5 9" id="KW-0472">Membrane</keyword>
<evidence type="ECO:0000313" key="11">
    <source>
        <dbReference type="EMBL" id="MBW18357.1"/>
    </source>
</evidence>
<feature type="transmembrane region" description="Helical" evidence="9">
    <location>
        <begin position="141"/>
        <end position="160"/>
    </location>
</feature>
<dbReference type="PROSITE" id="PS00217">
    <property type="entry name" value="SUGAR_TRANSPORT_2"/>
    <property type="match status" value="1"/>
</dbReference>
<feature type="transmembrane region" description="Helical" evidence="9">
    <location>
        <begin position="250"/>
        <end position="272"/>
    </location>
</feature>
<dbReference type="InterPro" id="IPR003663">
    <property type="entry name" value="Sugar/inositol_transpt"/>
</dbReference>
<dbReference type="Gene3D" id="1.20.1250.20">
    <property type="entry name" value="MFS general substrate transporter like domains"/>
    <property type="match status" value="1"/>
</dbReference>
<dbReference type="FunFam" id="1.20.1250.20:FF:000055">
    <property type="entry name" value="Facilitated trehalose transporter Tret1-2 homolog"/>
    <property type="match status" value="1"/>
</dbReference>
<dbReference type="InterPro" id="IPR005829">
    <property type="entry name" value="Sugar_transporter_CS"/>
</dbReference>
<evidence type="ECO:0000256" key="1">
    <source>
        <dbReference type="ARBA" id="ARBA00004651"/>
    </source>
</evidence>
<protein>
    <submittedName>
        <fullName evidence="11">Facilitated trehalose transporter Tret1</fullName>
    </submittedName>
</protein>
<feature type="transmembrane region" description="Helical" evidence="9">
    <location>
        <begin position="52"/>
        <end position="71"/>
    </location>
</feature>
<dbReference type="PROSITE" id="PS50850">
    <property type="entry name" value="MFS"/>
    <property type="match status" value="1"/>
</dbReference>
<dbReference type="AlphaFoldDB" id="A0A2H8TVT6"/>
<feature type="transmembrane region" description="Helical" evidence="9">
    <location>
        <begin position="107"/>
        <end position="129"/>
    </location>
</feature>
<sequence>MLSVVNDKIPQIVFALSASLGAFVIGTVLGWSSPTLTMFENGSAVSFEVSSMAAATACSLFGVGAVIGAVPAGAVSSVFGRRVSLIVSEAHVVFGWLMIAFPKAARMLYVGRILQGVGCGAMCTIIPMYVGEIAEPEIRGFLGGFYQLFVVSGILYSYVLGNFLNYTQLNLACGVWMVIHILGVLYIPESPYFLIQEDRKVCAEEALARLRDASHDCKSELTEIQKFIEEEQKNSYTAREVLEKDVNRRALTIGIGCMFFQQTTGINAIIFYMKHVFEISGSDISPEICTTIVGIIQVVMTFISMMITDKFGRRSLMVYSMTSMGLCLLALSYYFFSKKYNPHVAQTLDWLPLVTIVLYISMYSIGCGPIPYIIIGEIFSSELKSMGTGMSIATNWILVWLVTCLAEPMDKFIGPSGTFFVYSGFCFLGMLFVVNCVPETKNRSLATIQSDLEKN</sequence>
<evidence type="ECO:0000256" key="4">
    <source>
        <dbReference type="ARBA" id="ARBA00022989"/>
    </source>
</evidence>
<dbReference type="EMBL" id="GFXV01006552">
    <property type="protein sequence ID" value="MBW18357.1"/>
    <property type="molecule type" value="Transcribed_RNA"/>
</dbReference>
<feature type="transmembrane region" description="Helical" evidence="9">
    <location>
        <begin position="412"/>
        <end position="434"/>
    </location>
</feature>
<evidence type="ECO:0000256" key="7">
    <source>
        <dbReference type="ARBA" id="ARBA00024348"/>
    </source>
</evidence>
<dbReference type="PANTHER" id="PTHR48021:SF1">
    <property type="entry name" value="GH07001P-RELATED"/>
    <property type="match status" value="1"/>
</dbReference>
<feature type="transmembrane region" description="Helical" evidence="9">
    <location>
        <begin position="356"/>
        <end position="375"/>
    </location>
</feature>
<dbReference type="InterPro" id="IPR036259">
    <property type="entry name" value="MFS_trans_sf"/>
</dbReference>
<keyword evidence="2" id="KW-1003">Cell membrane</keyword>
<dbReference type="InterPro" id="IPR020846">
    <property type="entry name" value="MFS_dom"/>
</dbReference>
<keyword evidence="6" id="KW-0325">Glycoprotein</keyword>
<feature type="transmembrane region" description="Helical" evidence="9">
    <location>
        <begin position="12"/>
        <end position="32"/>
    </location>
</feature>
<comment type="subcellular location">
    <subcellularLocation>
        <location evidence="1">Cell membrane</location>
        <topology evidence="1">Multi-pass membrane protein</topology>
    </subcellularLocation>
</comment>
<accession>A0A2H8TVT6</accession>
<feature type="domain" description="Major facilitator superfamily (MFS) profile" evidence="10">
    <location>
        <begin position="14"/>
        <end position="441"/>
    </location>
</feature>
<comment type="similarity">
    <text evidence="7">Belongs to the major facilitator superfamily. Sugar transporter (TC 2.A.1.1) family. Trehalose transporter subfamily.</text>
</comment>